<dbReference type="InterPro" id="IPR016181">
    <property type="entry name" value="Acyl_CoA_acyltransferase"/>
</dbReference>
<keyword evidence="3" id="KW-1185">Reference proteome</keyword>
<dbReference type="SUPFAM" id="SSF55729">
    <property type="entry name" value="Acyl-CoA N-acyltransferases (Nat)"/>
    <property type="match status" value="1"/>
</dbReference>
<dbReference type="GO" id="GO:0016740">
    <property type="term" value="F:transferase activity"/>
    <property type="evidence" value="ECO:0007669"/>
    <property type="project" value="UniProtKB-KW"/>
</dbReference>
<accession>A0A285PJN5</accession>
<name>A0A285PJN5_9HYPH</name>
<dbReference type="Pfam" id="PF13480">
    <property type="entry name" value="Acetyltransf_6"/>
    <property type="match status" value="1"/>
</dbReference>
<evidence type="ECO:0000313" key="3">
    <source>
        <dbReference type="Proteomes" id="UP000219439"/>
    </source>
</evidence>
<dbReference type="OrthoDB" id="8193702at2"/>
<gene>
    <name evidence="2" type="ORF">SAMN06265368_4752</name>
</gene>
<protein>
    <submittedName>
        <fullName evidence="2">Acetyltransferase involved in cellulose biosynthesis, CelD/BcsL family</fullName>
    </submittedName>
</protein>
<sequence length="390" mass="44361">MNQSPLFLCSIVSEFDFSSDEYQALYAVSDATVFQQPSWLEKLQTHACSTALGKVQTLLIREQDTQQLILALPLLLRRKGPLRLLEFLNMGFVDYAATIYNAAFLDELIRQSGALSAEIDSILPSHDLLWIKHIHATDQILLHLFPKAHQLNANFDSHRTELTGSFEDWRKKTMSKKRRGNLRRARQKLLEEGSLRSQLVSNPDEIMRAFSSLRAFRHLRFSENRRTEHMQNQSVFEFYLHLAQQGARDGSTRTYQLLLDDVCIAVAFGLCHEEEYIYLLPGADFKRYGRHSPGVILLEDMICDLMKDGFGGFDFSIGDEAYKMQFGTYPVAIQTLARPQTLTGHGVLRSIKFLKNYQQKRSLQQPDGKPAMGGGTIRTILASILGPEKG</sequence>
<reference evidence="2 3" key="1">
    <citation type="submission" date="2017-09" db="EMBL/GenBank/DDBJ databases">
        <authorList>
            <person name="Ehlers B."/>
            <person name="Leendertz F.H."/>
        </authorList>
    </citation>
    <scope>NUCLEOTIDE SEQUENCE [LARGE SCALE GENOMIC DNA]</scope>
    <source>
        <strain evidence="2 3">DSM 18289</strain>
    </source>
</reference>
<organism evidence="2 3">
    <name type="scientific">Cohaesibacter gelatinilyticus</name>
    <dbReference type="NCBI Taxonomy" id="372072"/>
    <lineage>
        <taxon>Bacteria</taxon>
        <taxon>Pseudomonadati</taxon>
        <taxon>Pseudomonadota</taxon>
        <taxon>Alphaproteobacteria</taxon>
        <taxon>Hyphomicrobiales</taxon>
        <taxon>Cohaesibacteraceae</taxon>
    </lineage>
</organism>
<keyword evidence="2" id="KW-0808">Transferase</keyword>
<dbReference type="InterPro" id="IPR038740">
    <property type="entry name" value="BioF2-like_GNAT_dom"/>
</dbReference>
<evidence type="ECO:0000313" key="2">
    <source>
        <dbReference type="EMBL" id="SNZ21628.1"/>
    </source>
</evidence>
<dbReference type="Proteomes" id="UP000219439">
    <property type="component" value="Unassembled WGS sequence"/>
</dbReference>
<dbReference type="Gene3D" id="3.40.630.30">
    <property type="match status" value="1"/>
</dbReference>
<dbReference type="AlphaFoldDB" id="A0A285PJN5"/>
<dbReference type="EMBL" id="OBEL01000010">
    <property type="protein sequence ID" value="SNZ21628.1"/>
    <property type="molecule type" value="Genomic_DNA"/>
</dbReference>
<evidence type="ECO:0000259" key="1">
    <source>
        <dbReference type="Pfam" id="PF13480"/>
    </source>
</evidence>
<feature type="domain" description="BioF2-like acetyltransferase" evidence="1">
    <location>
        <begin position="176"/>
        <end position="323"/>
    </location>
</feature>
<proteinExistence type="predicted"/>